<dbReference type="OrthoDB" id="5328412at2759"/>
<gene>
    <name evidence="2" type="ORF">EX895_006376</name>
</gene>
<evidence type="ECO:0000313" key="2">
    <source>
        <dbReference type="EMBL" id="TKY85296.1"/>
    </source>
</evidence>
<keyword evidence="3" id="KW-1185">Reference proteome</keyword>
<dbReference type="EMBL" id="SRRM01000021">
    <property type="protein sequence ID" value="TKY85296.1"/>
    <property type="molecule type" value="Genomic_DNA"/>
</dbReference>
<comment type="caution">
    <text evidence="2">The sequence shown here is derived from an EMBL/GenBank/DDBJ whole genome shotgun (WGS) entry which is preliminary data.</text>
</comment>
<proteinExistence type="predicted"/>
<sequence>MAPKRMPKVNSLSSSSQAGSSSSSSRGGRNANPFGPVDPTSYDDYDESMQDGVELEEKGERFQFGPKAQRFYVQAGTLYARAAQLAGANVERRADALYNASRIHFLLASQFALPPENLQSFVDAITTAQEATRLAPALPAAGSADGALPNPFTLDALTHLATSMQTLAEAVYELGWPQGLNAPPLSLQASNQAPTPTMLWKEALAIFEQVADGQYVILQDQKAAESTVEQPDELSAEAPIDTESDDGEMQTNGGGGDDVYGYTSSLVTPASLMETLLSMLACLTSLIEGASSMDAVQTYSTAFDQIALKAEALASDTGSTSTLPATSNDAAQASSELAASWNEFQRSALATRVARLGKAIELGSEPSQISSELESVLQTVNDWATRLIASPAAAAAAAGPTTGRRDAVVATLCDIGEAGQNACRLSLRLQPAESGVAAIWALATLSTKLFSQALAALDTSAAGGGSAAVLGQANTSTPTSRARCRILLALSSMSILRSHPAFEAAGIAGAKGTRTKLVDNARLYARKAVSEIGLGGLLRPAPAQPPRSAVLPPPGGWESLSLEAEATFHLLRTLLVRANVNTVTTETETELQNLVQHVIQLRQKPIQVGASPSSASTHLSEWLYKKGPKAFVDGIVDDNGRGIVQEELVWWEKLFSEQLGL</sequence>
<name>A0A4U7KN19_9BASI</name>
<reference evidence="2 3" key="1">
    <citation type="submission" date="2019-05" db="EMBL/GenBank/DDBJ databases">
        <title>Sporisorium graminicola CBS 10092 draft sequencing and annotation.</title>
        <authorList>
            <person name="Solano-Gonzalez S."/>
            <person name="Caddick M.X."/>
            <person name="Darby A."/>
        </authorList>
    </citation>
    <scope>NUCLEOTIDE SEQUENCE [LARGE SCALE GENOMIC DNA]</scope>
    <source>
        <strain evidence="2 3">CBS 10092</strain>
    </source>
</reference>
<accession>A0A4U7KN19</accession>
<dbReference type="AlphaFoldDB" id="A0A4U7KN19"/>
<feature type="compositionally biased region" description="Low complexity" evidence="1">
    <location>
        <begin position="11"/>
        <end position="25"/>
    </location>
</feature>
<protein>
    <submittedName>
        <fullName evidence="2">Uncharacterized protein</fullName>
    </submittedName>
</protein>
<organism evidence="2 3">
    <name type="scientific">Sporisorium graminicola</name>
    <dbReference type="NCBI Taxonomy" id="280036"/>
    <lineage>
        <taxon>Eukaryota</taxon>
        <taxon>Fungi</taxon>
        <taxon>Dikarya</taxon>
        <taxon>Basidiomycota</taxon>
        <taxon>Ustilaginomycotina</taxon>
        <taxon>Ustilaginomycetes</taxon>
        <taxon>Ustilaginales</taxon>
        <taxon>Ustilaginaceae</taxon>
        <taxon>Sporisorium</taxon>
    </lineage>
</organism>
<dbReference type="RefSeq" id="XP_029737281.1">
    <property type="nucleotide sequence ID" value="XM_029886968.1"/>
</dbReference>
<feature type="region of interest" description="Disordered" evidence="1">
    <location>
        <begin position="226"/>
        <end position="257"/>
    </location>
</feature>
<feature type="compositionally biased region" description="Acidic residues" evidence="1">
    <location>
        <begin position="230"/>
        <end position="248"/>
    </location>
</feature>
<feature type="region of interest" description="Disordered" evidence="1">
    <location>
        <begin position="1"/>
        <end position="47"/>
    </location>
</feature>
<dbReference type="Proteomes" id="UP000306050">
    <property type="component" value="Chromosome SGRAM_8"/>
</dbReference>
<dbReference type="GeneID" id="40729271"/>
<dbReference type="KEGG" id="sgra:EX895_006376"/>
<evidence type="ECO:0000256" key="1">
    <source>
        <dbReference type="SAM" id="MobiDB-lite"/>
    </source>
</evidence>
<evidence type="ECO:0000313" key="3">
    <source>
        <dbReference type="Proteomes" id="UP000306050"/>
    </source>
</evidence>